<dbReference type="OrthoDB" id="48317at2759"/>
<evidence type="ECO:0000313" key="2">
    <source>
        <dbReference type="EMBL" id="CAF4560296.1"/>
    </source>
</evidence>
<dbReference type="EMBL" id="CAJOBC010117846">
    <property type="protein sequence ID" value="CAF4560296.1"/>
    <property type="molecule type" value="Genomic_DNA"/>
</dbReference>
<dbReference type="Pfam" id="PF13602">
    <property type="entry name" value="ADH_zinc_N_2"/>
    <property type="match status" value="1"/>
</dbReference>
<comment type="caution">
    <text evidence="1">The sequence shown here is derived from an EMBL/GenBank/DDBJ whole genome shotgun (WGS) entry which is preliminary data.</text>
</comment>
<dbReference type="SUPFAM" id="SSF51735">
    <property type="entry name" value="NAD(P)-binding Rossmann-fold domains"/>
    <property type="match status" value="1"/>
</dbReference>
<proteinExistence type="predicted"/>
<dbReference type="AlphaFoldDB" id="A0A816DV21"/>
<evidence type="ECO:0000313" key="3">
    <source>
        <dbReference type="Proteomes" id="UP000663829"/>
    </source>
</evidence>
<dbReference type="Proteomes" id="UP000681722">
    <property type="component" value="Unassembled WGS sequence"/>
</dbReference>
<dbReference type="Gene3D" id="3.90.180.10">
    <property type="entry name" value="Medium-chain alcohol dehydrogenases, catalytic domain"/>
    <property type="match status" value="1"/>
</dbReference>
<gene>
    <name evidence="1" type="ORF">GPM918_LOCUS45103</name>
    <name evidence="2" type="ORF">SRO942_LOCUS47349</name>
</gene>
<dbReference type="Gene3D" id="3.40.50.720">
    <property type="entry name" value="NAD(P)-binding Rossmann-like Domain"/>
    <property type="match status" value="1"/>
</dbReference>
<feature type="non-terminal residue" evidence="1">
    <location>
        <position position="1"/>
    </location>
</feature>
<feature type="non-terminal residue" evidence="1">
    <location>
        <position position="157"/>
    </location>
</feature>
<reference evidence="1" key="1">
    <citation type="submission" date="2021-02" db="EMBL/GenBank/DDBJ databases">
        <authorList>
            <person name="Nowell W R."/>
        </authorList>
    </citation>
    <scope>NUCLEOTIDE SEQUENCE</scope>
</reference>
<name>A0A816DV21_9BILA</name>
<evidence type="ECO:0000313" key="1">
    <source>
        <dbReference type="EMBL" id="CAF1643846.1"/>
    </source>
</evidence>
<dbReference type="InterPro" id="IPR036291">
    <property type="entry name" value="NAD(P)-bd_dom_sf"/>
</dbReference>
<sequence length="157" mass="17897">SGSRNADFVKSLGADEVLFYDRSADILADLRGVTSRHGPFDLVFDSVSSHDPRDASFAYESRIRNVKPKMVTGMYIFIGGLVTDWAFAHVKRFFGVNCFSKGRLLFWVRFPDSTQRLESLRQFCEANQLKVAIANRMLFTDEGVQEAFRLQMSRRAV</sequence>
<dbReference type="Proteomes" id="UP000663829">
    <property type="component" value="Unassembled WGS sequence"/>
</dbReference>
<dbReference type="EMBL" id="CAJNOQ010048494">
    <property type="protein sequence ID" value="CAF1643846.1"/>
    <property type="molecule type" value="Genomic_DNA"/>
</dbReference>
<protein>
    <submittedName>
        <fullName evidence="1">Uncharacterized protein</fullName>
    </submittedName>
</protein>
<keyword evidence="3" id="KW-1185">Reference proteome</keyword>
<accession>A0A816DV21</accession>
<organism evidence="1 3">
    <name type="scientific">Didymodactylos carnosus</name>
    <dbReference type="NCBI Taxonomy" id="1234261"/>
    <lineage>
        <taxon>Eukaryota</taxon>
        <taxon>Metazoa</taxon>
        <taxon>Spiralia</taxon>
        <taxon>Gnathifera</taxon>
        <taxon>Rotifera</taxon>
        <taxon>Eurotatoria</taxon>
        <taxon>Bdelloidea</taxon>
        <taxon>Philodinida</taxon>
        <taxon>Philodinidae</taxon>
        <taxon>Didymodactylos</taxon>
    </lineage>
</organism>